<dbReference type="SUPFAM" id="SSF54427">
    <property type="entry name" value="NTF2-like"/>
    <property type="match status" value="1"/>
</dbReference>
<reference evidence="3 4" key="1">
    <citation type="submission" date="2024-10" db="EMBL/GenBank/DDBJ databases">
        <title>The Natural Products Discovery Center: Release of the First 8490 Sequenced Strains for Exploring Actinobacteria Biosynthetic Diversity.</title>
        <authorList>
            <person name="Kalkreuter E."/>
            <person name="Kautsar S.A."/>
            <person name="Yang D."/>
            <person name="Bader C.D."/>
            <person name="Teijaro C.N."/>
            <person name="Fluegel L."/>
            <person name="Davis C.M."/>
            <person name="Simpson J.R."/>
            <person name="Lauterbach L."/>
            <person name="Steele A.D."/>
            <person name="Gui C."/>
            <person name="Meng S."/>
            <person name="Li G."/>
            <person name="Viehrig K."/>
            <person name="Ye F."/>
            <person name="Su P."/>
            <person name="Kiefer A.F."/>
            <person name="Nichols A."/>
            <person name="Cepeda A.J."/>
            <person name="Yan W."/>
            <person name="Fan B."/>
            <person name="Jiang Y."/>
            <person name="Adhikari A."/>
            <person name="Zheng C.-J."/>
            <person name="Schuster L."/>
            <person name="Cowan T.M."/>
            <person name="Smanski M.J."/>
            <person name="Chevrette M.G."/>
            <person name="De Carvalho L.P.S."/>
            <person name="Shen B."/>
        </authorList>
    </citation>
    <scope>NUCLEOTIDE SEQUENCE [LARGE SCALE GENOMIC DNA]</scope>
    <source>
        <strain evidence="3 4">NPDC003029</strain>
    </source>
</reference>
<evidence type="ECO:0000313" key="4">
    <source>
        <dbReference type="Proteomes" id="UP001601976"/>
    </source>
</evidence>
<evidence type="ECO:0000313" key="3">
    <source>
        <dbReference type="EMBL" id="MFF3343067.1"/>
    </source>
</evidence>
<accession>A0ABW6RR79</accession>
<organism evidence="3 4">
    <name type="scientific">Streptomyces flavidovirens</name>
    <dbReference type="NCBI Taxonomy" id="67298"/>
    <lineage>
        <taxon>Bacteria</taxon>
        <taxon>Bacillati</taxon>
        <taxon>Actinomycetota</taxon>
        <taxon>Actinomycetes</taxon>
        <taxon>Kitasatosporales</taxon>
        <taxon>Streptomycetaceae</taxon>
        <taxon>Streptomyces</taxon>
    </lineage>
</organism>
<proteinExistence type="predicted"/>
<dbReference type="Gene3D" id="3.10.450.50">
    <property type="match status" value="1"/>
</dbReference>
<dbReference type="InterPro" id="IPR037401">
    <property type="entry name" value="SnoaL-like"/>
</dbReference>
<dbReference type="RefSeq" id="WP_355722801.1">
    <property type="nucleotide sequence ID" value="NZ_JBEXNP010000013.1"/>
</dbReference>
<name>A0ABW6RR79_9ACTN</name>
<dbReference type="Pfam" id="PF13474">
    <property type="entry name" value="SnoaL_3"/>
    <property type="match status" value="1"/>
</dbReference>
<gene>
    <name evidence="3" type="ORF">ACFYWW_30880</name>
</gene>
<feature type="compositionally biased region" description="Low complexity" evidence="1">
    <location>
        <begin position="106"/>
        <end position="117"/>
    </location>
</feature>
<evidence type="ECO:0000256" key="1">
    <source>
        <dbReference type="SAM" id="MobiDB-lite"/>
    </source>
</evidence>
<evidence type="ECO:0000259" key="2">
    <source>
        <dbReference type="Pfam" id="PF13474"/>
    </source>
</evidence>
<keyword evidence="4" id="KW-1185">Reference proteome</keyword>
<dbReference type="EMBL" id="JBIAPK010000012">
    <property type="protein sequence ID" value="MFF3343067.1"/>
    <property type="molecule type" value="Genomic_DNA"/>
</dbReference>
<sequence>MSGGGLIGGDAEAEVRAAAANLVAAFGAHDTDRYFAAFAEDATFLFPAEPRFLATRAEYEERWRAWEADGFRVLDCRTSDTDVRLVGEGMALLTHRVRTRLRVKGAGEPAEQGAGKAAGEEEELRERETVVFRRAPDGRWLVIHEHLSPEP</sequence>
<dbReference type="InterPro" id="IPR032710">
    <property type="entry name" value="NTF2-like_dom_sf"/>
</dbReference>
<dbReference type="Proteomes" id="UP001601976">
    <property type="component" value="Unassembled WGS sequence"/>
</dbReference>
<feature type="region of interest" description="Disordered" evidence="1">
    <location>
        <begin position="103"/>
        <end position="129"/>
    </location>
</feature>
<comment type="caution">
    <text evidence="3">The sequence shown here is derived from an EMBL/GenBank/DDBJ whole genome shotgun (WGS) entry which is preliminary data.</text>
</comment>
<protein>
    <submittedName>
        <fullName evidence="3">YybH family protein</fullName>
    </submittedName>
</protein>
<feature type="domain" description="SnoaL-like" evidence="2">
    <location>
        <begin position="15"/>
        <end position="149"/>
    </location>
</feature>